<dbReference type="EMBL" id="CAJMXA010000539">
    <property type="protein sequence ID" value="CAE6434973.1"/>
    <property type="molecule type" value="Genomic_DNA"/>
</dbReference>
<dbReference type="InterPro" id="IPR006671">
    <property type="entry name" value="Cyclin_N"/>
</dbReference>
<feature type="compositionally biased region" description="Basic and acidic residues" evidence="1">
    <location>
        <begin position="357"/>
        <end position="391"/>
    </location>
</feature>
<feature type="region of interest" description="Disordered" evidence="1">
    <location>
        <begin position="690"/>
        <end position="760"/>
    </location>
</feature>
<feature type="compositionally biased region" description="Basic and acidic residues" evidence="1">
    <location>
        <begin position="620"/>
        <end position="629"/>
    </location>
</feature>
<feature type="compositionally biased region" description="Basic and acidic residues" evidence="1">
    <location>
        <begin position="325"/>
        <end position="336"/>
    </location>
</feature>
<accession>A0A8H2XRZ4</accession>
<evidence type="ECO:0000313" key="4">
    <source>
        <dbReference type="Proteomes" id="UP000663853"/>
    </source>
</evidence>
<feature type="compositionally biased region" description="Polar residues" evidence="1">
    <location>
        <begin position="575"/>
        <end position="586"/>
    </location>
</feature>
<name>A0A8H2XRZ4_9AGAM</name>
<sequence length="778" mass="84332">MEDLLFRHEDIAAATAHALSRPEYTYCLAGQCYCHEEAAQTCARFIVQLFPDHLPATSQTALMPSLTHFVAHILHQTSLHASVTYGALYLLNRLKDQSPTTCCMSHHGLFISTFMIAAKIFHNPYVNRPWCAVVQGLYTLSELNQMERDMCGHLGWYLGVPVLDFAIFKTTICNTFGSASTVPIPPTIPQTPTCPTSTPSPSPHLLPPNSLGPSASGYPNGGPVWEGERNGREHKREREARDREPDRDSHSSCQRQPSGADRVKVEILNQQPPNDRFFPGRGRPTSPVAFLYDPCRSPPPAERVRAEGRPPYMAPPQSHSQYAGHWDRACERERGAHTAPSRQPSPTRDTSPPSSSRRYDPRMDIDQGSPRREYWPKDQAHPPLDPIDRVRYSATPDSSRLGNRSLEVSAYRPESLMPGGSPCIPPSVPVVGKTPADHEMSAPASRAPASAPASQVAPQHHTFKVTLGGNNALPPPAPGPANEDHHRSQPGSNGSTHGLIRSRATSSPAMASPRQDADEDCDEAVVDPLMGFPGLRTQSMQSRTASIHSVASPVPHGPPSMGREGRHEAFAPPVTRSQPVLTTRPSLSYRPASSIAAHGSPHLMHSGTSNRTPPSSFSRRGSEQTRDKMALSLKRVMDDEGSGPLEKRTRVEGSQQVSAVFPPPTTDTRPSPGMGLGCAQFNSVLSSAADSWMETDSPSEESAFSPIAVLSPPHDPPDSPDSPYAWSSPHSLGSSDSPDLYSGLCDIQPPPTVNQGRPRFDPVLSCVAANRVEGGLPM</sequence>
<feature type="compositionally biased region" description="Low complexity" evidence="1">
    <location>
        <begin position="441"/>
        <end position="458"/>
    </location>
</feature>
<gene>
    <name evidence="3" type="ORF">RDB_LOCUS28974</name>
</gene>
<feature type="compositionally biased region" description="Polar residues" evidence="1">
    <location>
        <begin position="606"/>
        <end position="619"/>
    </location>
</feature>
<proteinExistence type="predicted"/>
<dbReference type="Gene3D" id="1.10.472.10">
    <property type="entry name" value="Cyclin-like"/>
    <property type="match status" value="1"/>
</dbReference>
<feature type="compositionally biased region" description="Low complexity" evidence="1">
    <location>
        <begin position="340"/>
        <end position="356"/>
    </location>
</feature>
<feature type="compositionally biased region" description="Basic and acidic residues" evidence="1">
    <location>
        <begin position="226"/>
        <end position="250"/>
    </location>
</feature>
<organism evidence="3 4">
    <name type="scientific">Rhizoctonia solani</name>
    <dbReference type="NCBI Taxonomy" id="456999"/>
    <lineage>
        <taxon>Eukaryota</taxon>
        <taxon>Fungi</taxon>
        <taxon>Dikarya</taxon>
        <taxon>Basidiomycota</taxon>
        <taxon>Agaricomycotina</taxon>
        <taxon>Agaricomycetes</taxon>
        <taxon>Cantharellales</taxon>
        <taxon>Ceratobasidiaceae</taxon>
        <taxon>Rhizoctonia</taxon>
    </lineage>
</organism>
<dbReference type="Pfam" id="PF00134">
    <property type="entry name" value="Cyclin_N"/>
    <property type="match status" value="1"/>
</dbReference>
<feature type="compositionally biased region" description="Polar residues" evidence="1">
    <location>
        <begin position="690"/>
        <end position="702"/>
    </location>
</feature>
<dbReference type="SUPFAM" id="SSF47954">
    <property type="entry name" value="Cyclin-like"/>
    <property type="match status" value="1"/>
</dbReference>
<evidence type="ECO:0000313" key="3">
    <source>
        <dbReference type="EMBL" id="CAE6434973.1"/>
    </source>
</evidence>
<feature type="compositionally biased region" description="Low complexity" evidence="1">
    <location>
        <begin position="721"/>
        <end position="740"/>
    </location>
</feature>
<feature type="compositionally biased region" description="Polar residues" evidence="1">
    <location>
        <begin position="536"/>
        <end position="549"/>
    </location>
</feature>
<evidence type="ECO:0000256" key="1">
    <source>
        <dbReference type="SAM" id="MobiDB-lite"/>
    </source>
</evidence>
<feature type="domain" description="Cyclin N-terminal" evidence="2">
    <location>
        <begin position="64"/>
        <end position="158"/>
    </location>
</feature>
<feature type="region of interest" description="Disordered" evidence="1">
    <location>
        <begin position="184"/>
        <end position="677"/>
    </location>
</feature>
<dbReference type="InterPro" id="IPR036915">
    <property type="entry name" value="Cyclin-like_sf"/>
</dbReference>
<evidence type="ECO:0000259" key="2">
    <source>
        <dbReference type="Pfam" id="PF00134"/>
    </source>
</evidence>
<comment type="caution">
    <text evidence="3">The sequence shown here is derived from an EMBL/GenBank/DDBJ whole genome shotgun (WGS) entry which is preliminary data.</text>
</comment>
<dbReference type="CDD" id="cd20557">
    <property type="entry name" value="CYCLIN_ScPCL1-like"/>
    <property type="match status" value="1"/>
</dbReference>
<reference evidence="3" key="1">
    <citation type="submission" date="2021-01" db="EMBL/GenBank/DDBJ databases">
        <authorList>
            <person name="Kaushik A."/>
        </authorList>
    </citation>
    <scope>NUCLEOTIDE SEQUENCE</scope>
    <source>
        <strain evidence="3">AG6-10EEA</strain>
    </source>
</reference>
<dbReference type="AlphaFoldDB" id="A0A8H2XRZ4"/>
<protein>
    <recommendedName>
        <fullName evidence="2">Cyclin N-terminal domain-containing protein</fullName>
    </recommendedName>
</protein>
<dbReference type="Proteomes" id="UP000663853">
    <property type="component" value="Unassembled WGS sequence"/>
</dbReference>